<dbReference type="SUPFAM" id="SSF52172">
    <property type="entry name" value="CheY-like"/>
    <property type="match status" value="1"/>
</dbReference>
<keyword evidence="3" id="KW-0805">Transcription regulation</keyword>
<dbReference type="Gene3D" id="1.10.10.60">
    <property type="entry name" value="Homeodomain-like"/>
    <property type="match status" value="1"/>
</dbReference>
<evidence type="ECO:0000256" key="6">
    <source>
        <dbReference type="PROSITE-ProRule" id="PRU00169"/>
    </source>
</evidence>
<dbReference type="Pfam" id="PF02954">
    <property type="entry name" value="HTH_8"/>
    <property type="match status" value="1"/>
</dbReference>
<dbReference type="Pfam" id="PF25601">
    <property type="entry name" value="AAA_lid_14"/>
    <property type="match status" value="1"/>
</dbReference>
<feature type="domain" description="Response regulatory" evidence="8">
    <location>
        <begin position="15"/>
        <end position="125"/>
    </location>
</feature>
<dbReference type="GO" id="GO:0000160">
    <property type="term" value="P:phosphorelay signal transduction system"/>
    <property type="evidence" value="ECO:0007669"/>
    <property type="project" value="InterPro"/>
</dbReference>
<evidence type="ECO:0000313" key="9">
    <source>
        <dbReference type="EMBL" id="STO98599.1"/>
    </source>
</evidence>
<evidence type="ECO:0000256" key="3">
    <source>
        <dbReference type="ARBA" id="ARBA00023015"/>
    </source>
</evidence>
<dbReference type="InterPro" id="IPR025944">
    <property type="entry name" value="Sigma_54_int_dom_CS"/>
</dbReference>
<evidence type="ECO:0000256" key="2">
    <source>
        <dbReference type="ARBA" id="ARBA00022840"/>
    </source>
</evidence>
<dbReference type="Gene3D" id="1.10.8.60">
    <property type="match status" value="1"/>
</dbReference>
<dbReference type="GO" id="GO:0005524">
    <property type="term" value="F:ATP binding"/>
    <property type="evidence" value="ECO:0007669"/>
    <property type="project" value="UniProtKB-KW"/>
</dbReference>
<evidence type="ECO:0000313" key="10">
    <source>
        <dbReference type="Proteomes" id="UP000254512"/>
    </source>
</evidence>
<dbReference type="InterPro" id="IPR011006">
    <property type="entry name" value="CheY-like_superfamily"/>
</dbReference>
<gene>
    <name evidence="9" type="primary">zraR_2</name>
    <name evidence="9" type="ORF">NCTC11645_03586</name>
</gene>
<dbReference type="PANTHER" id="PTHR32071:SF113">
    <property type="entry name" value="ALGINATE BIOSYNTHESIS TRANSCRIPTIONAL REGULATORY PROTEIN ALGB"/>
    <property type="match status" value="1"/>
</dbReference>
<keyword evidence="5" id="KW-0804">Transcription</keyword>
<dbReference type="Gene3D" id="3.40.50.300">
    <property type="entry name" value="P-loop containing nucleotide triphosphate hydrolases"/>
    <property type="match status" value="1"/>
</dbReference>
<dbReference type="PROSITE" id="PS50045">
    <property type="entry name" value="SIGMA54_INTERACT_4"/>
    <property type="match status" value="1"/>
</dbReference>
<dbReference type="GO" id="GO:0006355">
    <property type="term" value="P:regulation of DNA-templated transcription"/>
    <property type="evidence" value="ECO:0007669"/>
    <property type="project" value="InterPro"/>
</dbReference>
<proteinExistence type="predicted"/>
<dbReference type="AlphaFoldDB" id="A0A377J8H2"/>
<dbReference type="GeneID" id="58894788"/>
<evidence type="ECO:0000256" key="5">
    <source>
        <dbReference type="ARBA" id="ARBA00023163"/>
    </source>
</evidence>
<evidence type="ECO:0000259" key="8">
    <source>
        <dbReference type="PROSITE" id="PS50110"/>
    </source>
</evidence>
<dbReference type="InterPro" id="IPR027417">
    <property type="entry name" value="P-loop_NTPase"/>
</dbReference>
<dbReference type="Pfam" id="PF00158">
    <property type="entry name" value="Sigma54_activat"/>
    <property type="match status" value="1"/>
</dbReference>
<dbReference type="GO" id="GO:0043565">
    <property type="term" value="F:sequence-specific DNA binding"/>
    <property type="evidence" value="ECO:0007669"/>
    <property type="project" value="InterPro"/>
</dbReference>
<organism evidence="9 10">
    <name type="scientific">Grimontia hollisae</name>
    <name type="common">Vibrio hollisae</name>
    <dbReference type="NCBI Taxonomy" id="673"/>
    <lineage>
        <taxon>Bacteria</taxon>
        <taxon>Pseudomonadati</taxon>
        <taxon>Pseudomonadota</taxon>
        <taxon>Gammaproteobacteria</taxon>
        <taxon>Vibrionales</taxon>
        <taxon>Vibrionaceae</taxon>
        <taxon>Grimontia</taxon>
    </lineage>
</organism>
<dbReference type="InterPro" id="IPR003593">
    <property type="entry name" value="AAA+_ATPase"/>
</dbReference>
<protein>
    <submittedName>
        <fullName evidence="9">Transcriptional regulatory protein ZraR</fullName>
    </submittedName>
</protein>
<accession>A0A377J8H2</accession>
<dbReference type="PRINTS" id="PR01590">
    <property type="entry name" value="HTHFIS"/>
</dbReference>
<dbReference type="PANTHER" id="PTHR32071">
    <property type="entry name" value="TRANSCRIPTIONAL REGULATORY PROTEIN"/>
    <property type="match status" value="1"/>
</dbReference>
<dbReference type="InterPro" id="IPR002078">
    <property type="entry name" value="Sigma_54_int"/>
</dbReference>
<dbReference type="FunFam" id="3.40.50.300:FF:000006">
    <property type="entry name" value="DNA-binding transcriptional regulator NtrC"/>
    <property type="match status" value="1"/>
</dbReference>
<dbReference type="Proteomes" id="UP000254512">
    <property type="component" value="Unassembled WGS sequence"/>
</dbReference>
<dbReference type="PROSITE" id="PS00676">
    <property type="entry name" value="SIGMA54_INTERACT_2"/>
    <property type="match status" value="1"/>
</dbReference>
<dbReference type="InterPro" id="IPR009057">
    <property type="entry name" value="Homeodomain-like_sf"/>
</dbReference>
<evidence type="ECO:0000259" key="7">
    <source>
        <dbReference type="PROSITE" id="PS50045"/>
    </source>
</evidence>
<dbReference type="InterPro" id="IPR002197">
    <property type="entry name" value="HTH_Fis"/>
</dbReference>
<evidence type="ECO:0000256" key="1">
    <source>
        <dbReference type="ARBA" id="ARBA00022741"/>
    </source>
</evidence>
<dbReference type="SUPFAM" id="SSF46689">
    <property type="entry name" value="Homeodomain-like"/>
    <property type="match status" value="1"/>
</dbReference>
<dbReference type="InterPro" id="IPR001789">
    <property type="entry name" value="Sig_transdc_resp-reg_receiver"/>
</dbReference>
<name>A0A377J8H2_GRIHO</name>
<keyword evidence="4" id="KW-0238">DNA-binding</keyword>
<dbReference type="RefSeq" id="WP_005504997.1">
    <property type="nucleotide sequence ID" value="NZ_CABMOB010000001.1"/>
</dbReference>
<dbReference type="STRING" id="673.AL542_02660"/>
<dbReference type="InterPro" id="IPR025943">
    <property type="entry name" value="Sigma_54_int_dom_ATP-bd_2"/>
</dbReference>
<keyword evidence="1" id="KW-0547">Nucleotide-binding</keyword>
<dbReference type="SMART" id="SM00382">
    <property type="entry name" value="AAA"/>
    <property type="match status" value="1"/>
</dbReference>
<dbReference type="KEGG" id="gho:AL542_02660"/>
<dbReference type="InterPro" id="IPR058031">
    <property type="entry name" value="AAA_lid_NorR"/>
</dbReference>
<evidence type="ECO:0000256" key="4">
    <source>
        <dbReference type="ARBA" id="ARBA00023125"/>
    </source>
</evidence>
<feature type="domain" description="Sigma-54 factor interaction" evidence="7">
    <location>
        <begin position="147"/>
        <end position="375"/>
    </location>
</feature>
<dbReference type="PROSITE" id="PS50110">
    <property type="entry name" value="RESPONSE_REGULATORY"/>
    <property type="match status" value="1"/>
</dbReference>
<dbReference type="CDD" id="cd00009">
    <property type="entry name" value="AAA"/>
    <property type="match status" value="1"/>
</dbReference>
<reference evidence="9 10" key="1">
    <citation type="submission" date="2018-06" db="EMBL/GenBank/DDBJ databases">
        <authorList>
            <consortium name="Pathogen Informatics"/>
            <person name="Doyle S."/>
        </authorList>
    </citation>
    <scope>NUCLEOTIDE SEQUENCE [LARGE SCALE GENOMIC DNA]</scope>
    <source>
        <strain evidence="9 10">NCTC11645</strain>
    </source>
</reference>
<comment type="caution">
    <text evidence="6">Lacks conserved residue(s) required for the propagation of feature annotation.</text>
</comment>
<keyword evidence="2" id="KW-0067">ATP-binding</keyword>
<dbReference type="SUPFAM" id="SSF52540">
    <property type="entry name" value="P-loop containing nucleoside triphosphate hydrolases"/>
    <property type="match status" value="1"/>
</dbReference>
<dbReference type="EMBL" id="UGHD01000003">
    <property type="protein sequence ID" value="STO98599.1"/>
    <property type="molecule type" value="Genomic_DNA"/>
</dbReference>
<dbReference type="PROSITE" id="PS00688">
    <property type="entry name" value="SIGMA54_INTERACT_3"/>
    <property type="match status" value="1"/>
</dbReference>
<sequence>MVDTELTLTGKRQDALLIIDDNPASQKQLSHALESETSIITAPPDSVSSALNQVLTSVVVVGQTNTTSLSLVKEILMLSPRTKVVMVIDKEKDSDPTLALEAGAFDIIERPFNDDLLRMIVKRSRYIAKLEIDIGRLKAFERQQRLILGGSAPMVQTLKMVDRVASTDVSTLIYGESGTGKALLARAIHDRSGRSGKPFVTVNCASIPEDLLDSELFGIEKGNFDSRQVKVGKIETAQEGTLFLDEVGDMPPAIQAKVLRFLQERVVDRIAGQRAIPVDVKVVAATHQELNHRAGDRRFREDLLHLLGEVTINIPPLREREDDTLLLAKTFLLQFNESLNRNLAGFTEDAIEALLSYSWPGNVRELQNKVQSAVIMADGTQISAVDLALTKEHRKDSGLSINLRQVREEAERHAVTRALARAEGNMSQTANLLGVSRPTLYTLIEKYALQR</sequence>
<dbReference type="Gene3D" id="3.40.50.2300">
    <property type="match status" value="1"/>
</dbReference>